<dbReference type="InterPro" id="IPR011008">
    <property type="entry name" value="Dimeric_a/b-barrel"/>
</dbReference>
<dbReference type="InterPro" id="IPR008927">
    <property type="entry name" value="6-PGluconate_DH-like_C_sf"/>
</dbReference>
<dbReference type="InterPro" id="IPR013097">
    <property type="entry name" value="Dabb"/>
</dbReference>
<dbReference type="GO" id="GO:0008677">
    <property type="term" value="F:2-dehydropantoate 2-reductase activity"/>
    <property type="evidence" value="ECO:0007669"/>
    <property type="project" value="UniProtKB-EC"/>
</dbReference>
<evidence type="ECO:0000256" key="2">
    <source>
        <dbReference type="ARBA" id="ARBA00013014"/>
    </source>
</evidence>
<dbReference type="NCBIfam" id="TIGR00745">
    <property type="entry name" value="apbA_panE"/>
    <property type="match status" value="1"/>
</dbReference>
<dbReference type="Proteomes" id="UP000504637">
    <property type="component" value="Unplaced"/>
</dbReference>
<dbReference type="SUPFAM" id="SSF51735">
    <property type="entry name" value="NAD(P)-binding Rossmann-fold domains"/>
    <property type="match status" value="1"/>
</dbReference>
<dbReference type="PANTHER" id="PTHR43765">
    <property type="entry name" value="2-DEHYDROPANTOATE 2-REDUCTASE-RELATED"/>
    <property type="match status" value="1"/>
</dbReference>
<dbReference type="Gene3D" id="3.30.70.100">
    <property type="match status" value="1"/>
</dbReference>
<dbReference type="InterPro" id="IPR050838">
    <property type="entry name" value="Ketopantoate_reductase"/>
</dbReference>
<organism evidence="9">
    <name type="scientific">Dissoconium aciculare CBS 342.82</name>
    <dbReference type="NCBI Taxonomy" id="1314786"/>
    <lineage>
        <taxon>Eukaryota</taxon>
        <taxon>Fungi</taxon>
        <taxon>Dikarya</taxon>
        <taxon>Ascomycota</taxon>
        <taxon>Pezizomycotina</taxon>
        <taxon>Dothideomycetes</taxon>
        <taxon>Dothideomycetidae</taxon>
        <taxon>Mycosphaerellales</taxon>
        <taxon>Dissoconiaceae</taxon>
        <taxon>Dissoconium</taxon>
    </lineage>
</organism>
<dbReference type="Gene3D" id="3.40.50.720">
    <property type="entry name" value="NAD(P)-binding Rossmann-like Domain"/>
    <property type="match status" value="1"/>
</dbReference>
<sequence>MSAILRSRFPAGAVVVARRTFTSTATAQHIKRVTLFKIPKEKDIDAVLKQYEKVRATSVKLGFSDLDSNGDNQHSETQLLTFFGSTQDGKPYIVSNAATRIINTESPRSEGFTLSSQSVFKNREDHDYYDNECPAHQELKAIFPCHSHSGQENKWFKSGIDCQGANTWRCYDGGHRGRVAGGESMNSELSSRHVVGEPALRSSSRAAKLSLAHLHHLPQRIARPRGTCFHGSIIVGRVAYFSTSTNALRPWWKPHEVSMEDLKEAAKTAEVPPAPPNDREDVTFDFETDAALRSTLGSIDKQYVPQGDVPRRIHILGTGNIGLLVAHSLRSIPDPPPTSLIFHRYRLLQAWEKSKKVVTVKDGSYTDSQSGYDVELKRDMQPGVHGIKVDDPVQFYDYADRHDLKPHKAAEIIAERRRDMNEGKNPLGDFRNAPHSGDYAFSNEPIYNLIVATKTNRTISALASVKYRLSRQSTICFLQNGMGMIDDINTELFPDEATRPNYIQGIVSHGANMPPLTREEDPFYVVHAGHGTIALGMLPRNKATTTENRAQPPKSSKKGKLLAGGDEDWSPTSRYLLRTLTRCPALCAVGFTSIELHQQQLEKLAVNCIINPLTVLLDGRNGAITYNFQLTRVMRLMLAEISLVIRSLPELQGIPNVPTRFSAERLETLVVGIANRTANNISSMLADVRAGRPTEIDYINGYIIKRGEELGITCLVNYAIMQTVLGKAMMTWRETSELVPLADAPLKPQ</sequence>
<dbReference type="PANTHER" id="PTHR43765:SF2">
    <property type="entry name" value="2-DEHYDROPANTOATE 2-REDUCTASE"/>
    <property type="match status" value="1"/>
</dbReference>
<dbReference type="InterPro" id="IPR013328">
    <property type="entry name" value="6PGD_dom2"/>
</dbReference>
<evidence type="ECO:0000256" key="4">
    <source>
        <dbReference type="ARBA" id="ARBA00023002"/>
    </source>
</evidence>
<dbReference type="EC" id="1.1.1.169" evidence="2"/>
<accession>A0A6J3LTP4</accession>
<proteinExistence type="inferred from homology"/>
<feature type="domain" description="Stress-response A/B barrel" evidence="7">
    <location>
        <begin position="30"/>
        <end position="173"/>
    </location>
</feature>
<keyword evidence="3" id="KW-0521">NADP</keyword>
<evidence type="ECO:0000256" key="1">
    <source>
        <dbReference type="ARBA" id="ARBA00007870"/>
    </source>
</evidence>
<evidence type="ECO:0000313" key="8">
    <source>
        <dbReference type="Proteomes" id="UP000504637"/>
    </source>
</evidence>
<reference evidence="9" key="3">
    <citation type="submission" date="2025-08" db="UniProtKB">
        <authorList>
            <consortium name="RefSeq"/>
        </authorList>
    </citation>
    <scope>IDENTIFICATION</scope>
    <source>
        <strain evidence="9">CBS 342.82</strain>
    </source>
</reference>
<comment type="similarity">
    <text evidence="1">Belongs to the ketopantoate reductase family.</text>
</comment>
<dbReference type="GeneID" id="54361238"/>
<gene>
    <name evidence="9" type="ORF">K489DRAFT_373618</name>
</gene>
<dbReference type="AlphaFoldDB" id="A0A6J3LTP4"/>
<dbReference type="PROSITE" id="PS51502">
    <property type="entry name" value="S_R_A_B_BARREL"/>
    <property type="match status" value="1"/>
</dbReference>
<dbReference type="SUPFAM" id="SSF48179">
    <property type="entry name" value="6-phosphogluconate dehydrogenase C-terminal domain-like"/>
    <property type="match status" value="1"/>
</dbReference>
<dbReference type="SUPFAM" id="SSF54909">
    <property type="entry name" value="Dimeric alpha+beta barrel"/>
    <property type="match status" value="1"/>
</dbReference>
<dbReference type="Pfam" id="PF08546">
    <property type="entry name" value="ApbA_C"/>
    <property type="match status" value="1"/>
</dbReference>
<reference evidence="9" key="1">
    <citation type="submission" date="2020-01" db="EMBL/GenBank/DDBJ databases">
        <authorList>
            <consortium name="DOE Joint Genome Institute"/>
            <person name="Haridas S."/>
            <person name="Albert R."/>
            <person name="Binder M."/>
            <person name="Bloem J."/>
            <person name="Labutti K."/>
            <person name="Salamov A."/>
            <person name="Andreopoulos B."/>
            <person name="Baker S.E."/>
            <person name="Barry K."/>
            <person name="Bills G."/>
            <person name="Bluhm B.H."/>
            <person name="Cannon C."/>
            <person name="Castanera R."/>
            <person name="Culley D.E."/>
            <person name="Daum C."/>
            <person name="Ezra D."/>
            <person name="Gonzalez J.B."/>
            <person name="Henrissat B."/>
            <person name="Kuo A."/>
            <person name="Liang C."/>
            <person name="Lipzen A."/>
            <person name="Lutzoni F."/>
            <person name="Magnuson J."/>
            <person name="Mondo S."/>
            <person name="Nolan M."/>
            <person name="Ohm R."/>
            <person name="Pangilinan J."/>
            <person name="Park H.-J."/>
            <person name="Ramirez L."/>
            <person name="Alfaro M."/>
            <person name="Sun H."/>
            <person name="Tritt A."/>
            <person name="Yoshinaga Y."/>
            <person name="Zwiers L.-H."/>
            <person name="Turgeon B.G."/>
            <person name="Goodwin S.B."/>
            <person name="Spatafora J.W."/>
            <person name="Crous P.W."/>
            <person name="Grigoriev I.V."/>
        </authorList>
    </citation>
    <scope>NUCLEOTIDE SEQUENCE</scope>
    <source>
        <strain evidence="9">CBS 342.82</strain>
    </source>
</reference>
<evidence type="ECO:0000259" key="7">
    <source>
        <dbReference type="PROSITE" id="PS51502"/>
    </source>
</evidence>
<dbReference type="InterPro" id="IPR003710">
    <property type="entry name" value="ApbA"/>
</dbReference>
<protein>
    <recommendedName>
        <fullName evidence="2">2-dehydropantoate 2-reductase</fullName>
        <ecNumber evidence="2">1.1.1.169</ecNumber>
    </recommendedName>
    <alternativeName>
        <fullName evidence="5">Ketopantoate reductase</fullName>
    </alternativeName>
</protein>
<keyword evidence="4" id="KW-0560">Oxidoreductase</keyword>
<dbReference type="InterPro" id="IPR013752">
    <property type="entry name" value="KPA_reductase"/>
</dbReference>
<dbReference type="GO" id="GO:0005739">
    <property type="term" value="C:mitochondrion"/>
    <property type="evidence" value="ECO:0007669"/>
    <property type="project" value="TreeGrafter"/>
</dbReference>
<dbReference type="RefSeq" id="XP_033456196.1">
    <property type="nucleotide sequence ID" value="XM_033603438.1"/>
</dbReference>
<dbReference type="Pfam" id="PF02558">
    <property type="entry name" value="ApbA"/>
    <property type="match status" value="1"/>
</dbReference>
<dbReference type="InterPro" id="IPR013332">
    <property type="entry name" value="KPR_N"/>
</dbReference>
<evidence type="ECO:0000256" key="5">
    <source>
        <dbReference type="ARBA" id="ARBA00032024"/>
    </source>
</evidence>
<dbReference type="InterPro" id="IPR036291">
    <property type="entry name" value="NAD(P)-bd_dom_sf"/>
</dbReference>
<reference evidence="9" key="2">
    <citation type="submission" date="2020-04" db="EMBL/GenBank/DDBJ databases">
        <authorList>
            <consortium name="NCBI Genome Project"/>
        </authorList>
    </citation>
    <scope>NUCLEOTIDE SEQUENCE</scope>
    <source>
        <strain evidence="9">CBS 342.82</strain>
    </source>
</reference>
<dbReference type="GO" id="GO:0050661">
    <property type="term" value="F:NADP binding"/>
    <property type="evidence" value="ECO:0007669"/>
    <property type="project" value="TreeGrafter"/>
</dbReference>
<evidence type="ECO:0000256" key="6">
    <source>
        <dbReference type="SAM" id="MobiDB-lite"/>
    </source>
</evidence>
<feature type="region of interest" description="Disordered" evidence="6">
    <location>
        <begin position="544"/>
        <end position="566"/>
    </location>
</feature>
<evidence type="ECO:0000313" key="9">
    <source>
        <dbReference type="RefSeq" id="XP_033456196.1"/>
    </source>
</evidence>
<name>A0A6J3LTP4_9PEZI</name>
<dbReference type="OrthoDB" id="73846at2759"/>
<dbReference type="FunFam" id="1.10.1040.10:FF:000038">
    <property type="entry name" value="Probable 2-dehydropantoate 2-reductase"/>
    <property type="match status" value="1"/>
</dbReference>
<dbReference type="GO" id="GO:0015940">
    <property type="term" value="P:pantothenate biosynthetic process"/>
    <property type="evidence" value="ECO:0007669"/>
    <property type="project" value="InterPro"/>
</dbReference>
<evidence type="ECO:0000256" key="3">
    <source>
        <dbReference type="ARBA" id="ARBA00022857"/>
    </source>
</evidence>
<dbReference type="Gene3D" id="1.10.1040.10">
    <property type="entry name" value="N-(1-d-carboxylethyl)-l-norvaline Dehydrogenase, domain 2"/>
    <property type="match status" value="1"/>
</dbReference>
<keyword evidence="8" id="KW-1185">Reference proteome</keyword>